<feature type="compositionally biased region" description="Polar residues" evidence="1">
    <location>
        <begin position="38"/>
        <end position="49"/>
    </location>
</feature>
<keyword evidence="3" id="KW-1185">Reference proteome</keyword>
<dbReference type="AlphaFoldDB" id="A0A8I2Z2X5"/>
<evidence type="ECO:0000256" key="1">
    <source>
        <dbReference type="SAM" id="MobiDB-lite"/>
    </source>
</evidence>
<name>A0A8I2Z2X5_9AGAM</name>
<evidence type="ECO:0000313" key="3">
    <source>
        <dbReference type="Proteomes" id="UP000683000"/>
    </source>
</evidence>
<feature type="compositionally biased region" description="Pro residues" evidence="1">
    <location>
        <begin position="91"/>
        <end position="106"/>
    </location>
</feature>
<organism evidence="2 3">
    <name type="scientific">Boletus reticuloceps</name>
    <dbReference type="NCBI Taxonomy" id="495285"/>
    <lineage>
        <taxon>Eukaryota</taxon>
        <taxon>Fungi</taxon>
        <taxon>Dikarya</taxon>
        <taxon>Basidiomycota</taxon>
        <taxon>Agaricomycotina</taxon>
        <taxon>Agaricomycetes</taxon>
        <taxon>Agaricomycetidae</taxon>
        <taxon>Boletales</taxon>
        <taxon>Boletineae</taxon>
        <taxon>Boletaceae</taxon>
        <taxon>Boletoideae</taxon>
        <taxon>Boletus</taxon>
    </lineage>
</organism>
<dbReference type="EMBL" id="JAGFBS010000001">
    <property type="protein sequence ID" value="KAG6381853.1"/>
    <property type="molecule type" value="Genomic_DNA"/>
</dbReference>
<protein>
    <submittedName>
        <fullName evidence="2">Uncharacterized protein</fullName>
    </submittedName>
</protein>
<dbReference type="Proteomes" id="UP000683000">
    <property type="component" value="Unassembled WGS sequence"/>
</dbReference>
<dbReference type="OrthoDB" id="2405700at2759"/>
<reference evidence="2" key="1">
    <citation type="submission" date="2021-03" db="EMBL/GenBank/DDBJ databases">
        <title>Evolutionary innovations through gain and loss of genes in the ectomycorrhizal Boletales.</title>
        <authorList>
            <person name="Wu G."/>
            <person name="Miyauchi S."/>
            <person name="Morin E."/>
            <person name="Yang Z.-L."/>
            <person name="Xu J."/>
            <person name="Martin F.M."/>
        </authorList>
    </citation>
    <scope>NUCLEOTIDE SEQUENCE</scope>
    <source>
        <strain evidence="2">BR01</strain>
    </source>
</reference>
<feature type="compositionally biased region" description="Pro residues" evidence="1">
    <location>
        <begin position="12"/>
        <end position="37"/>
    </location>
</feature>
<feature type="region of interest" description="Disordered" evidence="1">
    <location>
        <begin position="1"/>
        <end position="145"/>
    </location>
</feature>
<comment type="caution">
    <text evidence="2">The sequence shown here is derived from an EMBL/GenBank/DDBJ whole genome shotgun (WGS) entry which is preliminary data.</text>
</comment>
<gene>
    <name evidence="2" type="ORF">JVT61DRAFT_467</name>
</gene>
<evidence type="ECO:0000313" key="2">
    <source>
        <dbReference type="EMBL" id="KAG6381853.1"/>
    </source>
</evidence>
<accession>A0A8I2Z2X5</accession>
<sequence length="189" mass="20486">MSSKNPFRPVEQPSPPLPPLPQRTPSPELPALPPPSPIQSDMPASSSRTLPPDSSARREIENLGDDLPPPYTPAATIGEETVGLGPRRPFQRPPLLPPSSFHPPPDQRPHSNWPLPPPGSGFYAQPDPRGLAPWQTQSQYRQRQRTGGGLIGALFDTVRDIADVVSGAHDERTLAAQERQCGSVRCSIP</sequence>
<proteinExistence type="predicted"/>